<dbReference type="RefSeq" id="WP_174136096.1">
    <property type="nucleotide sequence ID" value="NZ_JABUFE010000002.1"/>
</dbReference>
<reference evidence="2 3" key="1">
    <citation type="submission" date="2020-06" db="EMBL/GenBank/DDBJ databases">
        <title>Sulfitobacter algicola sp. nov., isolated from green algae.</title>
        <authorList>
            <person name="Wang C."/>
        </authorList>
    </citation>
    <scope>NUCLEOTIDE SEQUENCE [LARGE SCALE GENOMIC DNA]</scope>
    <source>
        <strain evidence="2 3">1151</strain>
    </source>
</reference>
<evidence type="ECO:0000313" key="3">
    <source>
        <dbReference type="Proteomes" id="UP000777935"/>
    </source>
</evidence>
<protein>
    <submittedName>
        <fullName evidence="2">Uncharacterized protein</fullName>
    </submittedName>
</protein>
<keyword evidence="3" id="KW-1185">Reference proteome</keyword>
<accession>A0ABX2IW27</accession>
<comment type="caution">
    <text evidence="2">The sequence shown here is derived from an EMBL/GenBank/DDBJ whole genome shotgun (WGS) entry which is preliminary data.</text>
</comment>
<feature type="chain" id="PRO_5045382531" evidence="1">
    <location>
        <begin position="30"/>
        <end position="70"/>
    </location>
</feature>
<organism evidence="2 3">
    <name type="scientific">Parasulfitobacter algicola</name>
    <dbReference type="NCBI Taxonomy" id="2614809"/>
    <lineage>
        <taxon>Bacteria</taxon>
        <taxon>Pseudomonadati</taxon>
        <taxon>Pseudomonadota</taxon>
        <taxon>Alphaproteobacteria</taxon>
        <taxon>Rhodobacterales</taxon>
        <taxon>Roseobacteraceae</taxon>
        <taxon>Parasulfitobacter</taxon>
    </lineage>
</organism>
<sequence length="70" mass="7565">MKMKTMKQAKLLICVVLQVLLVSALPASAQRWCARQLTLFEGIAAINEGHKGASQLAVKGSSKAECRKPL</sequence>
<evidence type="ECO:0000313" key="2">
    <source>
        <dbReference type="EMBL" id="NSX54263.1"/>
    </source>
</evidence>
<evidence type="ECO:0000256" key="1">
    <source>
        <dbReference type="SAM" id="SignalP"/>
    </source>
</evidence>
<keyword evidence="1" id="KW-0732">Signal</keyword>
<dbReference type="Proteomes" id="UP000777935">
    <property type="component" value="Unassembled WGS sequence"/>
</dbReference>
<dbReference type="EMBL" id="JABUFE010000002">
    <property type="protein sequence ID" value="NSX54263.1"/>
    <property type="molecule type" value="Genomic_DNA"/>
</dbReference>
<proteinExistence type="predicted"/>
<gene>
    <name evidence="2" type="ORF">HRQ87_05570</name>
</gene>
<feature type="signal peptide" evidence="1">
    <location>
        <begin position="1"/>
        <end position="29"/>
    </location>
</feature>
<name>A0ABX2IW27_9RHOB</name>